<dbReference type="InterPro" id="IPR011047">
    <property type="entry name" value="Quinoprotein_ADH-like_sf"/>
</dbReference>
<keyword evidence="1 2" id="KW-0732">Signal</keyword>
<dbReference type="SUPFAM" id="SSF50998">
    <property type="entry name" value="Quinoprotein alcohol dehydrogenase-like"/>
    <property type="match status" value="1"/>
</dbReference>
<comment type="caution">
    <text evidence="4">The sequence shown here is derived from an EMBL/GenBank/DDBJ whole genome shotgun (WGS) entry which is preliminary data.</text>
</comment>
<evidence type="ECO:0000313" key="4">
    <source>
        <dbReference type="EMBL" id="TRW22990.1"/>
    </source>
</evidence>
<protein>
    <submittedName>
        <fullName evidence="4">T9SS type A sorting domain-containing protein</fullName>
    </submittedName>
</protein>
<name>A0A552UXV0_9FLAO</name>
<proteinExistence type="predicted"/>
<evidence type="ECO:0000256" key="2">
    <source>
        <dbReference type="SAM" id="SignalP"/>
    </source>
</evidence>
<dbReference type="Pfam" id="PF18962">
    <property type="entry name" value="Por_Secre_tail"/>
    <property type="match status" value="1"/>
</dbReference>
<feature type="chain" id="PRO_5022245118" evidence="2">
    <location>
        <begin position="20"/>
        <end position="411"/>
    </location>
</feature>
<dbReference type="RefSeq" id="WP_143374205.1">
    <property type="nucleotide sequence ID" value="NZ_VJVZ01000010.1"/>
</dbReference>
<evidence type="ECO:0000313" key="5">
    <source>
        <dbReference type="Proteomes" id="UP000320643"/>
    </source>
</evidence>
<feature type="signal peptide" evidence="2">
    <location>
        <begin position="1"/>
        <end position="19"/>
    </location>
</feature>
<dbReference type="NCBIfam" id="TIGR04183">
    <property type="entry name" value="Por_Secre_tail"/>
    <property type="match status" value="1"/>
</dbReference>
<dbReference type="Proteomes" id="UP000320643">
    <property type="component" value="Unassembled WGS sequence"/>
</dbReference>
<dbReference type="AlphaFoldDB" id="A0A552UXV0"/>
<dbReference type="OrthoDB" id="9798438at2"/>
<dbReference type="EMBL" id="VJVZ01000010">
    <property type="protein sequence ID" value="TRW22990.1"/>
    <property type="molecule type" value="Genomic_DNA"/>
</dbReference>
<gene>
    <name evidence="4" type="ORF">FMM05_14935</name>
</gene>
<sequence length="411" mass="45812">MIKHYYILLLLLCTQAILAQTYGCTDPLSNNYNPNATINDGSCTYPNTSISPDATVTLPPEIIETSGLIKWGDNLYTHNDNGDTKLYALDSLSGAVLQTLTVTGTNNQDWEDISQDSTHVYIGDFGNNVSGNRTNLSIIRADKAGLLSSNPVIETINFSYAKQTNFTSTANNATDFDCEAFVVTNDSIYLFTKQWVSKKTSVYVLPKTPGTHVALLKTTYNVGGLITGATYLEDKKTLVLCGYSTLLKPFLYLLYDFNGHEFFSGNKRKIGFSQNFHQVEGIAASTGNNYYLTNEHFVQSPFINTAQKLHRVNLSAFLDNYLENMPLFTAQNNIRDKIRVYPNPAGDIIYIEIDPSLIGLKYTFFDMTGKDVLNGSLPKIVNKINVSKLTAGLYSIMLDNYPDYSYRLVKK</sequence>
<keyword evidence="5" id="KW-1185">Reference proteome</keyword>
<evidence type="ECO:0000259" key="3">
    <source>
        <dbReference type="Pfam" id="PF18962"/>
    </source>
</evidence>
<accession>A0A552UXV0</accession>
<reference evidence="4 5" key="1">
    <citation type="submission" date="2019-07" db="EMBL/GenBank/DDBJ databases">
        <title>Flavobacterium sp. nov., isolated from glacier ice.</title>
        <authorList>
            <person name="Liu Q."/>
            <person name="Xin Y.-H."/>
        </authorList>
    </citation>
    <scope>NUCLEOTIDE SEQUENCE [LARGE SCALE GENOMIC DNA]</scope>
    <source>
        <strain evidence="4 5">ZT4R6</strain>
    </source>
</reference>
<feature type="domain" description="Secretion system C-terminal sorting" evidence="3">
    <location>
        <begin position="340"/>
        <end position="400"/>
    </location>
</feature>
<evidence type="ECO:0000256" key="1">
    <source>
        <dbReference type="ARBA" id="ARBA00022729"/>
    </source>
</evidence>
<dbReference type="InterPro" id="IPR026444">
    <property type="entry name" value="Secre_tail"/>
</dbReference>
<organism evidence="4 5">
    <name type="scientific">Flavobacterium zepuense</name>
    <dbReference type="NCBI Taxonomy" id="2593302"/>
    <lineage>
        <taxon>Bacteria</taxon>
        <taxon>Pseudomonadati</taxon>
        <taxon>Bacteroidota</taxon>
        <taxon>Flavobacteriia</taxon>
        <taxon>Flavobacteriales</taxon>
        <taxon>Flavobacteriaceae</taxon>
        <taxon>Flavobacterium</taxon>
    </lineage>
</organism>